<reference evidence="2 3" key="1">
    <citation type="submission" date="2019-02" db="EMBL/GenBank/DDBJ databases">
        <title>Genome sequencing of the rare red list fungi Hericium alpestre (H. flagellum).</title>
        <authorList>
            <person name="Buettner E."/>
            <person name="Kellner H."/>
        </authorList>
    </citation>
    <scope>NUCLEOTIDE SEQUENCE [LARGE SCALE GENOMIC DNA]</scope>
    <source>
        <strain evidence="2 3">DSM 108284</strain>
    </source>
</reference>
<feature type="domain" description="Csf1 N-terminal" evidence="1">
    <location>
        <begin position="126"/>
        <end position="427"/>
    </location>
</feature>
<sequence length="436" mass="49925">MSSEPVLTKAPGGVEYFNHAIGTFGIIPARSRYDLYKQTLKITFDDASIRLTDNDLYLGPMAYTGAELHDNIGSFFHGIHDLSFLSFMKLWKSATVENILRGFQQSVKSRRAASAPSSTFRMRKKAKSTERISDVNFSETEYAIERKILEAPSLELSYYADVLGLVPVDQEMLEYDGWDIGNGDFEPEWGIDIVVHGGFIKYGPWADRQRAELQQVFFPPSYRDTQPTTYLKPGDRRMWTALHMFVELRNGTTLYMPFREVSKDWLWDGQTDVPRPKKREPASFSIKAGDDSTIRYIMPIVAGVQGFEPLLDIHLGSAAISSSLNDIRLLTNESCRIDCKPSSPLKWKGNRTWMFAVTLHQPVFYLLRDHINMLADLGKDWTSGPASNYLTWAPTEYVINLDMQSYEINTYVNDHNIIDKPLIRDENGRFMFRFPD</sequence>
<proteinExistence type="predicted"/>
<dbReference type="AlphaFoldDB" id="A0A4Y9ZXU1"/>
<dbReference type="InterPro" id="IPR029636">
    <property type="entry name" value="Csf1"/>
</dbReference>
<comment type="caution">
    <text evidence="2">The sequence shown here is derived from an EMBL/GenBank/DDBJ whole genome shotgun (WGS) entry which is preliminary data.</text>
</comment>
<dbReference type="Pfam" id="PF21678">
    <property type="entry name" value="Csf1_N"/>
    <property type="match status" value="1"/>
</dbReference>
<dbReference type="PANTHER" id="PTHR32085:SF3">
    <property type="entry name" value="PROTEIN CSF1"/>
    <property type="match status" value="1"/>
</dbReference>
<dbReference type="OrthoDB" id="10051416at2759"/>
<dbReference type="GO" id="GO:0006113">
    <property type="term" value="P:fermentation"/>
    <property type="evidence" value="ECO:0007669"/>
    <property type="project" value="InterPro"/>
</dbReference>
<gene>
    <name evidence="2" type="ORF">EWM64_g4317</name>
</gene>
<dbReference type="STRING" id="135208.A0A4Y9ZXU1"/>
<name>A0A4Y9ZXU1_9AGAM</name>
<dbReference type="InterPro" id="IPR048636">
    <property type="entry name" value="Csf1_N"/>
</dbReference>
<keyword evidence="3" id="KW-1185">Reference proteome</keyword>
<evidence type="ECO:0000259" key="1">
    <source>
        <dbReference type="Pfam" id="PF21678"/>
    </source>
</evidence>
<dbReference type="EMBL" id="SFCI01000456">
    <property type="protein sequence ID" value="TFY79696.1"/>
    <property type="molecule type" value="Genomic_DNA"/>
</dbReference>
<accession>A0A4Y9ZXU1</accession>
<dbReference type="Proteomes" id="UP000298061">
    <property type="component" value="Unassembled WGS sequence"/>
</dbReference>
<evidence type="ECO:0000313" key="3">
    <source>
        <dbReference type="Proteomes" id="UP000298061"/>
    </source>
</evidence>
<protein>
    <recommendedName>
        <fullName evidence="1">Csf1 N-terminal domain-containing protein</fullName>
    </recommendedName>
</protein>
<organism evidence="2 3">
    <name type="scientific">Hericium alpestre</name>
    <dbReference type="NCBI Taxonomy" id="135208"/>
    <lineage>
        <taxon>Eukaryota</taxon>
        <taxon>Fungi</taxon>
        <taxon>Dikarya</taxon>
        <taxon>Basidiomycota</taxon>
        <taxon>Agaricomycotina</taxon>
        <taxon>Agaricomycetes</taxon>
        <taxon>Russulales</taxon>
        <taxon>Hericiaceae</taxon>
        <taxon>Hericium</taxon>
    </lineage>
</organism>
<dbReference type="GO" id="GO:0016020">
    <property type="term" value="C:membrane"/>
    <property type="evidence" value="ECO:0007669"/>
    <property type="project" value="InterPro"/>
</dbReference>
<dbReference type="PANTHER" id="PTHR32085">
    <property type="entry name" value="PROTEIN CSF1"/>
    <property type="match status" value="1"/>
</dbReference>
<evidence type="ECO:0000313" key="2">
    <source>
        <dbReference type="EMBL" id="TFY79696.1"/>
    </source>
</evidence>